<dbReference type="RefSeq" id="WP_101293113.1">
    <property type="nucleotide sequence ID" value="NZ_CP162607.1"/>
</dbReference>
<dbReference type="PROSITE" id="PS52050">
    <property type="entry name" value="WYL"/>
    <property type="match status" value="1"/>
</dbReference>
<feature type="domain" description="WCX" evidence="2">
    <location>
        <begin position="254"/>
        <end position="330"/>
    </location>
</feature>
<dbReference type="PANTHER" id="PTHR34580">
    <property type="match status" value="1"/>
</dbReference>
<evidence type="ECO:0000313" key="3">
    <source>
        <dbReference type="EMBL" id="XDK36503.1"/>
    </source>
</evidence>
<accession>A0AB39I1F1</accession>
<dbReference type="SUPFAM" id="SSF46785">
    <property type="entry name" value="Winged helix' DNA-binding domain"/>
    <property type="match status" value="1"/>
</dbReference>
<dbReference type="InterPro" id="IPR051534">
    <property type="entry name" value="CBASS_pafABC_assoc_protein"/>
</dbReference>
<sequence length="336" mass="38033">MPSATTRATLSRQWELLRQLPSRSPGITSAELVGRLQDAGFSISKRSIERDLNELSLIFPLERNDKSIPYGWHWATNACVELRGISINEALSLALVEEAVRPLLPSSMLKVLDARFSHARQKLEHLSSANKAARWLDKVASVRADMNMQAPEVPDTILETLQHALLEEYQLRCQYYSAHNDKISEMTLNPLALIQRGQISYLIATAAPYSDIRQFAVHRFRHLRVLDSATEGLHDFDLQAYLRSDALQFGDTDKIELQAWISDNLARLVRETPLSADMQLTPLEQGHCLRATVSNSWQLRWWLLSQGDGLIVEQPLVLRQQIAETLSNAAAQYQTI</sequence>
<dbReference type="AlphaFoldDB" id="A0AB39I1F1"/>
<dbReference type="EMBL" id="CP162607">
    <property type="protein sequence ID" value="XDK36503.1"/>
    <property type="molecule type" value="Genomic_DNA"/>
</dbReference>
<dbReference type="InterPro" id="IPR026881">
    <property type="entry name" value="WYL_dom"/>
</dbReference>
<evidence type="ECO:0000259" key="1">
    <source>
        <dbReference type="Pfam" id="PF13280"/>
    </source>
</evidence>
<dbReference type="InterPro" id="IPR036390">
    <property type="entry name" value="WH_DNA-bd_sf"/>
</dbReference>
<proteinExistence type="predicted"/>
<protein>
    <submittedName>
        <fullName evidence="3">WYL domain-containing protein</fullName>
    </submittedName>
</protein>
<dbReference type="PANTHER" id="PTHR34580:SF1">
    <property type="entry name" value="PROTEIN PAFC"/>
    <property type="match status" value="1"/>
</dbReference>
<organism evidence="3">
    <name type="scientific">Pseudomonas sp. Hg7Tf</name>
    <dbReference type="NCBI Taxonomy" id="3236988"/>
    <lineage>
        <taxon>Bacteria</taxon>
        <taxon>Pseudomonadati</taxon>
        <taxon>Pseudomonadota</taxon>
        <taxon>Gammaproteobacteria</taxon>
        <taxon>Pseudomonadales</taxon>
        <taxon>Pseudomonadaceae</taxon>
        <taxon>Pseudomonas</taxon>
    </lineage>
</organism>
<gene>
    <name evidence="3" type="ORF">AB4Y39_22815</name>
</gene>
<evidence type="ECO:0000259" key="2">
    <source>
        <dbReference type="Pfam" id="PF25583"/>
    </source>
</evidence>
<reference evidence="3" key="1">
    <citation type="submission" date="2024-07" db="EMBL/GenBank/DDBJ databases">
        <title>Identification and characteristics of a novel species of coltsfoot's symbiotic bacteria.</title>
        <authorList>
            <person name="Juszczyk A."/>
            <person name="Jasielczuk I."/>
            <person name="Gurgul A."/>
            <person name="Rogala M."/>
            <person name="Kowalczyk A."/>
            <person name="Szmatola T."/>
            <person name="Kosecka-Strojek M."/>
            <person name="Arent Z."/>
            <person name="Latowski D."/>
        </authorList>
    </citation>
    <scope>NUCLEOTIDE SEQUENCE</scope>
    <source>
        <strain evidence="3">Hg7Tf</strain>
    </source>
</reference>
<dbReference type="Pfam" id="PF13280">
    <property type="entry name" value="WYL"/>
    <property type="match status" value="1"/>
</dbReference>
<dbReference type="InterPro" id="IPR057727">
    <property type="entry name" value="WCX_dom"/>
</dbReference>
<name>A0AB39I1F1_9PSED</name>
<dbReference type="Pfam" id="PF25583">
    <property type="entry name" value="WCX"/>
    <property type="match status" value="1"/>
</dbReference>
<feature type="domain" description="WYL" evidence="1">
    <location>
        <begin position="157"/>
        <end position="225"/>
    </location>
</feature>